<dbReference type="STRING" id="1300349.I603_1913"/>
<sequence>MSQSAPFFDPSQRPARPAELEDPLNGRLYHPLSWRLARRLASTRISPDMVSAAGALTIILAAAAYGLLEWPWSVALGLALHMGWHVLDGADGDLARLTGKSSPHGELVDGICDYVGHIVLYVTMGLIAAGQIGGWGWALMWAAGASRVAQAAHYEGARRQYQLIVYGTPWMASTAPVVTASGRRHPFVAYYLWLTGLIVPHGEALTAAAQESAQRDVLRKAMRERAGEWLGWISPLSANYRTLAVGAAMLAGRPQWYFLFEVLVLGLVLLASVVRVRRVFGAVLAQAAASRTLR</sequence>
<feature type="transmembrane region" description="Helical" evidence="4">
    <location>
        <begin position="229"/>
        <end position="250"/>
    </location>
</feature>
<dbReference type="EMBL" id="LZYB01000004">
    <property type="protein sequence ID" value="OBV10700.1"/>
    <property type="molecule type" value="Genomic_DNA"/>
</dbReference>
<protein>
    <submittedName>
        <fullName evidence="5">CDP-alcohol phosphatidyltransferase</fullName>
    </submittedName>
</protein>
<dbReference type="InterPro" id="IPR000462">
    <property type="entry name" value="CDP-OH_P_trans"/>
</dbReference>
<evidence type="ECO:0000313" key="5">
    <source>
        <dbReference type="EMBL" id="OBV10700.1"/>
    </source>
</evidence>
<keyword evidence="4" id="KW-0812">Transmembrane</keyword>
<evidence type="ECO:0000256" key="1">
    <source>
        <dbReference type="ARBA" id="ARBA00022679"/>
    </source>
</evidence>
<dbReference type="GO" id="GO:0016020">
    <property type="term" value="C:membrane"/>
    <property type="evidence" value="ECO:0007669"/>
    <property type="project" value="InterPro"/>
</dbReference>
<keyword evidence="4" id="KW-0472">Membrane</keyword>
<proteinExistence type="inferred from homology"/>
<gene>
    <name evidence="5" type="ORF">I603_1913</name>
</gene>
<name>A0A1A7BHL5_9SPHN</name>
<evidence type="ECO:0000256" key="2">
    <source>
        <dbReference type="RuleBase" id="RU003750"/>
    </source>
</evidence>
<comment type="caution">
    <text evidence="5">The sequence shown here is derived from an EMBL/GenBank/DDBJ whole genome shotgun (WGS) entry which is preliminary data.</text>
</comment>
<evidence type="ECO:0000256" key="3">
    <source>
        <dbReference type="SAM" id="MobiDB-lite"/>
    </source>
</evidence>
<dbReference type="GO" id="GO:0016780">
    <property type="term" value="F:phosphotransferase activity, for other substituted phosphate groups"/>
    <property type="evidence" value="ECO:0007669"/>
    <property type="project" value="InterPro"/>
</dbReference>
<dbReference type="InterPro" id="IPR043130">
    <property type="entry name" value="CDP-OH_PTrfase_TM_dom"/>
</dbReference>
<feature type="transmembrane region" description="Helical" evidence="4">
    <location>
        <begin position="118"/>
        <end position="142"/>
    </location>
</feature>
<organism evidence="5 6">
    <name type="scientific">Erythrobacter dokdonensis DSW-74</name>
    <dbReference type="NCBI Taxonomy" id="1300349"/>
    <lineage>
        <taxon>Bacteria</taxon>
        <taxon>Pseudomonadati</taxon>
        <taxon>Pseudomonadota</taxon>
        <taxon>Alphaproteobacteria</taxon>
        <taxon>Sphingomonadales</taxon>
        <taxon>Erythrobacteraceae</taxon>
        <taxon>Erythrobacter/Porphyrobacter group</taxon>
        <taxon>Erythrobacter</taxon>
    </lineage>
</organism>
<dbReference type="RefSeq" id="WP_068864432.1">
    <property type="nucleotide sequence ID" value="NZ_LZYB01000004.1"/>
</dbReference>
<dbReference type="GO" id="GO:0008654">
    <property type="term" value="P:phospholipid biosynthetic process"/>
    <property type="evidence" value="ECO:0007669"/>
    <property type="project" value="InterPro"/>
</dbReference>
<keyword evidence="4" id="KW-1133">Transmembrane helix</keyword>
<reference evidence="5 6" key="1">
    <citation type="submission" date="2016-06" db="EMBL/GenBank/DDBJ databases">
        <title>Genome sequence of Porphyrobacter dokdonensis DSW-74.</title>
        <authorList>
            <person name="Kim J.F."/>
            <person name="Song J.Y."/>
        </authorList>
    </citation>
    <scope>NUCLEOTIDE SEQUENCE [LARGE SCALE GENOMIC DNA]</scope>
    <source>
        <strain evidence="5 6">DSW-74</strain>
    </source>
</reference>
<dbReference type="Pfam" id="PF01066">
    <property type="entry name" value="CDP-OH_P_transf"/>
    <property type="match status" value="1"/>
</dbReference>
<feature type="transmembrane region" description="Helical" evidence="4">
    <location>
        <begin position="256"/>
        <end position="274"/>
    </location>
</feature>
<feature type="region of interest" description="Disordered" evidence="3">
    <location>
        <begin position="1"/>
        <end position="22"/>
    </location>
</feature>
<evidence type="ECO:0000313" key="6">
    <source>
        <dbReference type="Proteomes" id="UP000092484"/>
    </source>
</evidence>
<feature type="transmembrane region" description="Helical" evidence="4">
    <location>
        <begin position="49"/>
        <end position="68"/>
    </location>
</feature>
<evidence type="ECO:0000256" key="4">
    <source>
        <dbReference type="SAM" id="Phobius"/>
    </source>
</evidence>
<dbReference type="PROSITE" id="PS00379">
    <property type="entry name" value="CDP_ALCOHOL_P_TRANSF"/>
    <property type="match status" value="1"/>
</dbReference>
<comment type="similarity">
    <text evidence="2">Belongs to the CDP-alcohol phosphatidyltransferase class-I family.</text>
</comment>
<dbReference type="Proteomes" id="UP000092484">
    <property type="component" value="Unassembled WGS sequence"/>
</dbReference>
<keyword evidence="1 2" id="KW-0808">Transferase</keyword>
<keyword evidence="6" id="KW-1185">Reference proteome</keyword>
<dbReference type="Gene3D" id="1.20.120.1760">
    <property type="match status" value="1"/>
</dbReference>
<dbReference type="InterPro" id="IPR048254">
    <property type="entry name" value="CDP_ALCOHOL_P_TRANSF_CS"/>
</dbReference>
<dbReference type="AlphaFoldDB" id="A0A1A7BHL5"/>
<accession>A0A1A7BHL5</accession>